<gene>
    <name evidence="1" type="primary">ORF64499</name>
</gene>
<evidence type="ECO:0000313" key="1">
    <source>
        <dbReference type="EMBL" id="CEK67945.1"/>
    </source>
</evidence>
<dbReference type="AlphaFoldDB" id="A0A0B6ZJP8"/>
<feature type="non-terminal residue" evidence="1">
    <location>
        <position position="1"/>
    </location>
</feature>
<organism evidence="1">
    <name type="scientific">Arion vulgaris</name>
    <dbReference type="NCBI Taxonomy" id="1028688"/>
    <lineage>
        <taxon>Eukaryota</taxon>
        <taxon>Metazoa</taxon>
        <taxon>Spiralia</taxon>
        <taxon>Lophotrochozoa</taxon>
        <taxon>Mollusca</taxon>
        <taxon>Gastropoda</taxon>
        <taxon>Heterobranchia</taxon>
        <taxon>Euthyneura</taxon>
        <taxon>Panpulmonata</taxon>
        <taxon>Eupulmonata</taxon>
        <taxon>Stylommatophora</taxon>
        <taxon>Helicina</taxon>
        <taxon>Arionoidea</taxon>
        <taxon>Arionidae</taxon>
        <taxon>Arion</taxon>
    </lineage>
</organism>
<protein>
    <submittedName>
        <fullName evidence="1">Uncharacterized protein</fullName>
    </submittedName>
</protein>
<feature type="non-terminal residue" evidence="1">
    <location>
        <position position="79"/>
    </location>
</feature>
<name>A0A0B6ZJP8_9EUPU</name>
<accession>A0A0B6ZJP8</accession>
<proteinExistence type="predicted"/>
<sequence length="79" mass="8780">SHFIAKSHYDRDLFENKILNLANRELVINLSGGNNSTLTFTPTILGTEFASLLDDSRNATVSEPFTKKTENNSCTLFNA</sequence>
<dbReference type="EMBL" id="HACG01021080">
    <property type="protein sequence ID" value="CEK67945.1"/>
    <property type="molecule type" value="Transcribed_RNA"/>
</dbReference>
<reference evidence="1" key="1">
    <citation type="submission" date="2014-12" db="EMBL/GenBank/DDBJ databases">
        <title>Insight into the proteome of Arion vulgaris.</title>
        <authorList>
            <person name="Aradska J."/>
            <person name="Bulat T."/>
            <person name="Smidak R."/>
            <person name="Sarate P."/>
            <person name="Gangsoo J."/>
            <person name="Sialana F."/>
            <person name="Bilban M."/>
            <person name="Lubec G."/>
        </authorList>
    </citation>
    <scope>NUCLEOTIDE SEQUENCE</scope>
    <source>
        <tissue evidence="1">Skin</tissue>
    </source>
</reference>